<dbReference type="InterPro" id="IPR020988">
    <property type="entry name" value="Pept_U32_collagenase"/>
</dbReference>
<evidence type="ECO:0000313" key="2">
    <source>
        <dbReference type="EMBL" id="KPU46378.1"/>
    </source>
</evidence>
<dbReference type="GO" id="GO:0006508">
    <property type="term" value="P:proteolysis"/>
    <property type="evidence" value="ECO:0007669"/>
    <property type="project" value="UniProtKB-KW"/>
</dbReference>
<dbReference type="RefSeq" id="WP_054873189.1">
    <property type="nucleotide sequence ID" value="NZ_LKET01000003.1"/>
</dbReference>
<dbReference type="STRING" id="36849.OXPF_00200"/>
<keyword evidence="3" id="KW-1185">Reference proteome</keyword>
<dbReference type="PANTHER" id="PTHR30217">
    <property type="entry name" value="PEPTIDASE U32 FAMILY"/>
    <property type="match status" value="1"/>
</dbReference>
<sequence>MLDIELLSPAGSMDSLIAAVESGADAVYLGGKKFSARQFAGNFDDEEIKRAIEYCHIRGAKVYVTVNTLLKDSELKELPEYAAYLYNNGVDAIIVQDIGAGKLVKDILPEFEIHASTQMTAHNLEGVNFLYNSGYKRVVLSRELSFEEIKYIGENTPAEIEVFVHGALCICYSGQCLMSSMIGGRSGNRGRCAQPCRQKYSLTEGGNNLKSGYLLSPKDLSTIEHIDTILNSPIKSLKIEGRMKKPEYVAAVTSIYRKAIDNYKNTGKSKVTDEDIKDLTKIFNRGGFTTAHLFNKGTSDMMSLERPKNWGLYIGSISAVNRKEKKMEIDLKEKLNKGDGIEIWQKNNDNIGFTVDRIWVKGTQVKEAHPGQKNWVDYSGGEVGDSVYKTFDIELNAKLEKVYKNVDPVIKIPVSAKMTVKRDKPSEVILTDKDEFESKAVGMVPEEARKIPLTKDKLESQINKLGGTPFIMDDISADLDDNLSLPLSAINQMRREAVDELINLRINRYIPQNVSINLVKKKAEKHFENRIELQKKQLRLSVQVNNTSHVESAIKGGADIIILGGTKLRGHLMDYKKAVELCKENDVLVYAASPRIIKKEYNIIAGELKKAVEYGANSIYAENAGIVKYCMDEGINFAAGFSMNIFNHLTAETFLNMGCDFVSLSPELSINEISKIAPYINNCEALCYGRIEMMVSEYCPVGGSNDKCNNACSNNGNHHLTDRMGMEFPVVTDQFCRSHIYNSKILSMLESIGELKDSGIDIYRLNFLDEDKDEVENIVGAFKEALNSVQNKLPLTDKVNDMVTDIKKRGYTKGHYYRGVE</sequence>
<dbReference type="AlphaFoldDB" id="A0A0P9ALU1"/>
<evidence type="ECO:0000313" key="3">
    <source>
        <dbReference type="Proteomes" id="UP000050326"/>
    </source>
</evidence>
<dbReference type="EC" id="3.4.-.-" evidence="2"/>
<proteinExistence type="predicted"/>
<dbReference type="Pfam" id="PF12392">
    <property type="entry name" value="DUF3656"/>
    <property type="match status" value="1"/>
</dbReference>
<protein>
    <submittedName>
        <fullName evidence="2">Putative protease YdcP</fullName>
        <ecNumber evidence="2">3.4.-.-</ecNumber>
    </submittedName>
</protein>
<organism evidence="2 3">
    <name type="scientific">Oxobacter pfennigii</name>
    <dbReference type="NCBI Taxonomy" id="36849"/>
    <lineage>
        <taxon>Bacteria</taxon>
        <taxon>Bacillati</taxon>
        <taxon>Bacillota</taxon>
        <taxon>Clostridia</taxon>
        <taxon>Eubacteriales</taxon>
        <taxon>Clostridiaceae</taxon>
        <taxon>Oxobacter</taxon>
    </lineage>
</organism>
<dbReference type="GO" id="GO:0008233">
    <property type="term" value="F:peptidase activity"/>
    <property type="evidence" value="ECO:0007669"/>
    <property type="project" value="UniProtKB-KW"/>
</dbReference>
<dbReference type="InterPro" id="IPR001539">
    <property type="entry name" value="Peptidase_U32"/>
</dbReference>
<name>A0A0P9ALU1_9CLOT</name>
<dbReference type="PATRIC" id="fig|36849.3.peg.22"/>
<reference evidence="2 3" key="1">
    <citation type="submission" date="2015-09" db="EMBL/GenBank/DDBJ databases">
        <title>Genome sequence of Oxobacter pfennigii DSM 3222.</title>
        <authorList>
            <person name="Poehlein A."/>
            <person name="Bengelsdorf F.R."/>
            <person name="Schiel-Bengelsdorf B."/>
            <person name="Duerre P."/>
            <person name="Daniel R."/>
        </authorList>
    </citation>
    <scope>NUCLEOTIDE SEQUENCE [LARGE SCALE GENOMIC DNA]</scope>
    <source>
        <strain evidence="2 3">DSM 3222</strain>
    </source>
</reference>
<dbReference type="OrthoDB" id="9807498at2"/>
<dbReference type="PANTHER" id="PTHR30217:SF10">
    <property type="entry name" value="23S RRNA 5-HYDROXYCYTIDINE C2501 SYNTHASE"/>
    <property type="match status" value="1"/>
</dbReference>
<accession>A0A0P9ALU1</accession>
<keyword evidence="2" id="KW-0645">Protease</keyword>
<dbReference type="Gene3D" id="2.40.30.10">
    <property type="entry name" value="Translation factors"/>
    <property type="match status" value="1"/>
</dbReference>
<dbReference type="PROSITE" id="PS01276">
    <property type="entry name" value="PEPTIDASE_U32"/>
    <property type="match status" value="1"/>
</dbReference>
<evidence type="ECO:0000259" key="1">
    <source>
        <dbReference type="Pfam" id="PF12392"/>
    </source>
</evidence>
<keyword evidence="2" id="KW-0378">Hydrolase</keyword>
<dbReference type="Proteomes" id="UP000050326">
    <property type="component" value="Unassembled WGS sequence"/>
</dbReference>
<comment type="caution">
    <text evidence="2">The sequence shown here is derived from an EMBL/GenBank/DDBJ whole genome shotgun (WGS) entry which is preliminary data.</text>
</comment>
<dbReference type="InterPro" id="IPR051454">
    <property type="entry name" value="RNA/ubiquinone_mod_enzymes"/>
</dbReference>
<gene>
    <name evidence="2" type="primary">ydcP_1</name>
    <name evidence="2" type="ORF">OXPF_00200</name>
</gene>
<dbReference type="Pfam" id="PF01136">
    <property type="entry name" value="Peptidase_U32"/>
    <property type="match status" value="2"/>
</dbReference>
<feature type="domain" description="Peptidase U32 collagenase" evidence="1">
    <location>
        <begin position="387"/>
        <end position="506"/>
    </location>
</feature>
<dbReference type="EMBL" id="LKET01000003">
    <property type="protein sequence ID" value="KPU46378.1"/>
    <property type="molecule type" value="Genomic_DNA"/>
</dbReference>